<dbReference type="OrthoDB" id="6064917at2"/>
<reference evidence="2 3" key="1">
    <citation type="submission" date="2016-11" db="EMBL/GenBank/DDBJ databases">
        <title>Trade-off between light-utilization and light-protection in marine flavobacteria.</title>
        <authorList>
            <person name="Kumagai Y."/>
        </authorList>
    </citation>
    <scope>NUCLEOTIDE SEQUENCE [LARGE SCALE GENOMIC DNA]</scope>
    <source>
        <strain evidence="2 3">NBRC 107741</strain>
    </source>
</reference>
<protein>
    <recommendedName>
        <fullName evidence="4">GlcNAc-PI de-N-acetylase</fullName>
    </recommendedName>
</protein>
<accession>A0A2S7KS28</accession>
<feature type="chain" id="PRO_5015497907" description="GlcNAc-PI de-N-acetylase" evidence="1">
    <location>
        <begin position="21"/>
        <end position="292"/>
    </location>
</feature>
<name>A0A2S7KS28_9FLAO</name>
<dbReference type="Gene3D" id="3.40.50.10320">
    <property type="entry name" value="LmbE-like"/>
    <property type="match status" value="1"/>
</dbReference>
<keyword evidence="3" id="KW-1185">Reference proteome</keyword>
<evidence type="ECO:0008006" key="4">
    <source>
        <dbReference type="Google" id="ProtNLM"/>
    </source>
</evidence>
<sequence length="292" mass="33215">MFRTYRAVLVLFIASFTMQAQMTDVYVSAHPDDWQLFMNPNAYHSLKKDQHKVIFLHTTAGDAGAGTGENNYYLAREEGSLRAIRLMVNTLVGSNTLGTELNETSVSYYGHPIKRMEYGNAVIYFLRLPDGNYYGPGYPVHDNKSLQKLLKGEISNIQTVDQSTSYKDFRDLSMTITELLQKERSVGDTLRLNIAETDTLVNPGDHSDHRYSSYLMQGLAKDAGVQFIRFYIEYHTNTLPMNVFPEDYLISAGVWGATASGLSDMEHNSTWDSVHNSWIGRQYFREEELSPE</sequence>
<organism evidence="2 3">
    <name type="scientific">Aureitalea marina</name>
    <dbReference type="NCBI Taxonomy" id="930804"/>
    <lineage>
        <taxon>Bacteria</taxon>
        <taxon>Pseudomonadati</taxon>
        <taxon>Bacteroidota</taxon>
        <taxon>Flavobacteriia</taxon>
        <taxon>Flavobacteriales</taxon>
        <taxon>Flavobacteriaceae</taxon>
        <taxon>Aureitalea</taxon>
    </lineage>
</organism>
<gene>
    <name evidence="2" type="ORF">BST85_11130</name>
</gene>
<comment type="caution">
    <text evidence="2">The sequence shown here is derived from an EMBL/GenBank/DDBJ whole genome shotgun (WGS) entry which is preliminary data.</text>
</comment>
<evidence type="ECO:0000313" key="3">
    <source>
        <dbReference type="Proteomes" id="UP000239800"/>
    </source>
</evidence>
<proteinExistence type="predicted"/>
<dbReference type="InterPro" id="IPR024078">
    <property type="entry name" value="LmbE-like_dom_sf"/>
</dbReference>
<dbReference type="RefSeq" id="WP_104813316.1">
    <property type="nucleotide sequence ID" value="NZ_MQUB01000001.1"/>
</dbReference>
<dbReference type="Proteomes" id="UP000239800">
    <property type="component" value="Unassembled WGS sequence"/>
</dbReference>
<dbReference type="SUPFAM" id="SSF102588">
    <property type="entry name" value="LmbE-like"/>
    <property type="match status" value="1"/>
</dbReference>
<dbReference type="AlphaFoldDB" id="A0A2S7KS28"/>
<keyword evidence="1" id="KW-0732">Signal</keyword>
<dbReference type="EMBL" id="MQUB01000001">
    <property type="protein sequence ID" value="PQB05378.1"/>
    <property type="molecule type" value="Genomic_DNA"/>
</dbReference>
<evidence type="ECO:0000256" key="1">
    <source>
        <dbReference type="SAM" id="SignalP"/>
    </source>
</evidence>
<evidence type="ECO:0000313" key="2">
    <source>
        <dbReference type="EMBL" id="PQB05378.1"/>
    </source>
</evidence>
<feature type="signal peptide" evidence="1">
    <location>
        <begin position="1"/>
        <end position="20"/>
    </location>
</feature>